<gene>
    <name evidence="10" type="ORF">HD556DRAFT_1497348</name>
</gene>
<dbReference type="Proteomes" id="UP000719766">
    <property type="component" value="Unassembled WGS sequence"/>
</dbReference>
<keyword evidence="9" id="KW-0812">Transmembrane</keyword>
<keyword evidence="4" id="KW-0326">Glycosidase</keyword>
<evidence type="ECO:0000256" key="1">
    <source>
        <dbReference type="ARBA" id="ARBA00005641"/>
    </source>
</evidence>
<feature type="transmembrane region" description="Helical" evidence="9">
    <location>
        <begin position="91"/>
        <end position="115"/>
    </location>
</feature>
<dbReference type="EMBL" id="JABBWE010000069">
    <property type="protein sequence ID" value="KAG1788352.1"/>
    <property type="molecule type" value="Genomic_DNA"/>
</dbReference>
<keyword evidence="9" id="KW-0472">Membrane</keyword>
<proteinExistence type="inferred from homology"/>
<reference evidence="10" key="1">
    <citation type="journal article" date="2020" name="New Phytol.">
        <title>Comparative genomics reveals dynamic genome evolution in host specialist ectomycorrhizal fungi.</title>
        <authorList>
            <person name="Lofgren L.A."/>
            <person name="Nguyen N.H."/>
            <person name="Vilgalys R."/>
            <person name="Ruytinx J."/>
            <person name="Liao H.L."/>
            <person name="Branco S."/>
            <person name="Kuo A."/>
            <person name="LaButti K."/>
            <person name="Lipzen A."/>
            <person name="Andreopoulos W."/>
            <person name="Pangilinan J."/>
            <person name="Riley R."/>
            <person name="Hundley H."/>
            <person name="Na H."/>
            <person name="Barry K."/>
            <person name="Grigoriev I.V."/>
            <person name="Stajich J.E."/>
            <person name="Kennedy P.G."/>
        </authorList>
    </citation>
    <scope>NUCLEOTIDE SEQUENCE</scope>
    <source>
        <strain evidence="10">S12</strain>
    </source>
</reference>
<dbReference type="InterPro" id="IPR017853">
    <property type="entry name" value="GH"/>
</dbReference>
<dbReference type="GO" id="GO:0004338">
    <property type="term" value="F:glucan exo-1,3-beta-glucosidase activity"/>
    <property type="evidence" value="ECO:0007669"/>
    <property type="project" value="UniProtKB-EC"/>
</dbReference>
<comment type="caution">
    <text evidence="10">The sequence shown here is derived from an EMBL/GenBank/DDBJ whole genome shotgun (WGS) entry which is preliminary data.</text>
</comment>
<dbReference type="InterPro" id="IPR050386">
    <property type="entry name" value="Glycosyl_hydrolase_5"/>
</dbReference>
<dbReference type="Gene3D" id="3.20.20.80">
    <property type="entry name" value="Glycosidases"/>
    <property type="match status" value="1"/>
</dbReference>
<dbReference type="RefSeq" id="XP_041155605.1">
    <property type="nucleotide sequence ID" value="XM_041308908.1"/>
</dbReference>
<protein>
    <recommendedName>
        <fullName evidence="7">glucan 1,3-beta-glucosidase</fullName>
        <ecNumber evidence="7">3.2.1.58</ecNumber>
    </recommendedName>
</protein>
<comment type="catalytic activity">
    <reaction evidence="6">
        <text>Successive hydrolysis of beta-D-glucose units from the non-reducing ends of (1-&gt;3)-beta-D-glucans, releasing alpha-glucose.</text>
        <dbReference type="EC" id="3.2.1.58"/>
    </reaction>
</comment>
<feature type="region of interest" description="Disordered" evidence="8">
    <location>
        <begin position="30"/>
        <end position="61"/>
    </location>
</feature>
<dbReference type="PANTHER" id="PTHR31297">
    <property type="entry name" value="GLUCAN ENDO-1,6-BETA-GLUCOSIDASE B"/>
    <property type="match status" value="1"/>
</dbReference>
<evidence type="ECO:0000256" key="6">
    <source>
        <dbReference type="ARBA" id="ARBA00036824"/>
    </source>
</evidence>
<evidence type="ECO:0000256" key="4">
    <source>
        <dbReference type="ARBA" id="ARBA00023295"/>
    </source>
</evidence>
<keyword evidence="5" id="KW-0961">Cell wall biogenesis/degradation</keyword>
<dbReference type="GO" id="GO:0009251">
    <property type="term" value="P:glucan catabolic process"/>
    <property type="evidence" value="ECO:0007669"/>
    <property type="project" value="TreeGrafter"/>
</dbReference>
<keyword evidence="2 10" id="KW-0378">Hydrolase</keyword>
<evidence type="ECO:0000313" key="11">
    <source>
        <dbReference type="Proteomes" id="UP000719766"/>
    </source>
</evidence>
<dbReference type="GO" id="GO:0071555">
    <property type="term" value="P:cell wall organization"/>
    <property type="evidence" value="ECO:0007669"/>
    <property type="project" value="UniProtKB-KW"/>
</dbReference>
<keyword evidence="9" id="KW-1133">Transmembrane helix</keyword>
<feature type="region of interest" description="Disordered" evidence="8">
    <location>
        <begin position="125"/>
        <end position="151"/>
    </location>
</feature>
<organism evidence="10 11">
    <name type="scientific">Suillus plorans</name>
    <dbReference type="NCBI Taxonomy" id="116603"/>
    <lineage>
        <taxon>Eukaryota</taxon>
        <taxon>Fungi</taxon>
        <taxon>Dikarya</taxon>
        <taxon>Basidiomycota</taxon>
        <taxon>Agaricomycotina</taxon>
        <taxon>Agaricomycetes</taxon>
        <taxon>Agaricomycetidae</taxon>
        <taxon>Boletales</taxon>
        <taxon>Suillineae</taxon>
        <taxon>Suillaceae</taxon>
        <taxon>Suillus</taxon>
    </lineage>
</organism>
<accession>A0A9P7AFI1</accession>
<comment type="similarity">
    <text evidence="1">Belongs to the glycosyl hydrolase 5 (cellulase A) family.</text>
</comment>
<keyword evidence="11" id="KW-1185">Reference proteome</keyword>
<evidence type="ECO:0000256" key="5">
    <source>
        <dbReference type="ARBA" id="ARBA00023316"/>
    </source>
</evidence>
<dbReference type="GeneID" id="64602672"/>
<keyword evidence="3" id="KW-0325">Glycoprotein</keyword>
<dbReference type="GO" id="GO:0009986">
    <property type="term" value="C:cell surface"/>
    <property type="evidence" value="ECO:0007669"/>
    <property type="project" value="TreeGrafter"/>
</dbReference>
<evidence type="ECO:0000256" key="3">
    <source>
        <dbReference type="ARBA" id="ARBA00023180"/>
    </source>
</evidence>
<dbReference type="GO" id="GO:0005576">
    <property type="term" value="C:extracellular region"/>
    <property type="evidence" value="ECO:0007669"/>
    <property type="project" value="TreeGrafter"/>
</dbReference>
<evidence type="ECO:0000256" key="2">
    <source>
        <dbReference type="ARBA" id="ARBA00022801"/>
    </source>
</evidence>
<dbReference type="EC" id="3.2.1.58" evidence="7"/>
<dbReference type="SUPFAM" id="SSF51445">
    <property type="entry name" value="(Trans)glycosidases"/>
    <property type="match status" value="1"/>
</dbReference>
<evidence type="ECO:0000313" key="10">
    <source>
        <dbReference type="EMBL" id="KAG1788352.1"/>
    </source>
</evidence>
<sequence>MSSSRPDSLADPFVTALNIPLDLSQSLEPPRASYLSPNSETAVSPRDSYADTPDNVSPLVPENEKHDAIAYTQESREEPALRKRSILRRPLFWLIAFAAVTIVILAVVLPVYFVVIKHHNYSTVGTSAGGSGNGNGNPPPPGTTTTGGNGSVITTADGTKFTYLNPFGGISVVPDESLAVNCGVDNPNDPFNNGAYPNSWTPPLNSSWTWGVDKVYGVNLGGLFVLEPFITPALYQKYPGSVDEWTLSTLMAADTASGGLQQLETHYNTFITEQDIAEIAGAGLNWIRLPIPFWAVEKWDFEPFLEKVCWPYILRVLQWARKYGIRVNLDLHTIPGSQNGYNHSGKSGSINFLNGVMGVANAQRALDYIRIITEFISQPEWVDVVPMFSIVNEALVSTIGTDQIISFYLLAHDMIRNITGYGEGHGPYIAIHDGFLGTAAWADFLQGSDRIILDTHPYFAFDSQSDWAPIAIGTGLSAGGIWPQQACSAWGPGINTSQTAFGVTIAGEFSDGYNDCGLYLTGVGNTESYGTSCSLFLDASQWNSSMIAGLNEFTLASMDALQNWFFWTWKVGNSSTTNSVQSPLWSYQLGLQYGWIPTDPRTAIGTCAALGVTGPQFDGVYLPYQTGGPGAGTIVAASVTSYGQYPPTPINGLPAGAIQSLLPTYTSTSAVPTLPPPTLSPSPSPSVNAGNGWFDAGDTGLAPTQVQGCTYPNAWDAVSSPMPAALCPLTGGATPVTATTPVIAPTPVTTTSISITTTSTSVTTTSTSVTTTSATTSLA</sequence>
<name>A0A9P7AFI1_9AGAM</name>
<dbReference type="AlphaFoldDB" id="A0A9P7AFI1"/>
<dbReference type="OrthoDB" id="62120at2759"/>
<evidence type="ECO:0000256" key="7">
    <source>
        <dbReference type="ARBA" id="ARBA00038929"/>
    </source>
</evidence>
<evidence type="ECO:0000256" key="9">
    <source>
        <dbReference type="SAM" id="Phobius"/>
    </source>
</evidence>
<dbReference type="PANTHER" id="PTHR31297:SF34">
    <property type="entry name" value="GLUCAN 1,3-BETA-GLUCOSIDASE 2"/>
    <property type="match status" value="1"/>
</dbReference>
<evidence type="ECO:0000256" key="8">
    <source>
        <dbReference type="SAM" id="MobiDB-lite"/>
    </source>
</evidence>